<accession>A0A8J8GFM9</accession>
<evidence type="ECO:0000313" key="1">
    <source>
        <dbReference type="EMBL" id="NSL52772.1"/>
    </source>
</evidence>
<reference evidence="1" key="1">
    <citation type="submission" date="2020-06" db="EMBL/GenBank/DDBJ databases">
        <title>A novel thermopfilic bacterium from Erzurum, Turkey.</title>
        <authorList>
            <person name="Adiguzel A."/>
            <person name="Ay H."/>
            <person name="Baltaci M.O."/>
        </authorList>
    </citation>
    <scope>NUCLEOTIDE SEQUENCE</scope>
    <source>
        <strain evidence="1">P2</strain>
    </source>
</reference>
<dbReference type="RefSeq" id="WP_173731972.1">
    <property type="nucleotide sequence ID" value="NZ_JABTTE010000021.1"/>
</dbReference>
<organism evidence="1 2">
    <name type="scientific">Calidifontibacillus erzurumensis</name>
    <dbReference type="NCBI Taxonomy" id="2741433"/>
    <lineage>
        <taxon>Bacteria</taxon>
        <taxon>Bacillati</taxon>
        <taxon>Bacillota</taxon>
        <taxon>Bacilli</taxon>
        <taxon>Bacillales</taxon>
        <taxon>Bacillaceae</taxon>
        <taxon>Calidifontibacillus/Schinkia group</taxon>
        <taxon>Calidifontibacillus</taxon>
    </lineage>
</organism>
<protein>
    <submittedName>
        <fullName evidence="1">Uncharacterized protein</fullName>
    </submittedName>
</protein>
<gene>
    <name evidence="1" type="ORF">HR057_13525</name>
</gene>
<comment type="caution">
    <text evidence="1">The sequence shown here is derived from an EMBL/GenBank/DDBJ whole genome shotgun (WGS) entry which is preliminary data.</text>
</comment>
<dbReference type="AlphaFoldDB" id="A0A8J8GFM9"/>
<dbReference type="EMBL" id="JABTTE010000021">
    <property type="protein sequence ID" value="NSL52772.1"/>
    <property type="molecule type" value="Genomic_DNA"/>
</dbReference>
<proteinExistence type="predicted"/>
<sequence length="147" mass="17003">MKDLWTFGKLSKDDLNGTPHGILKRQAEFFEKRVGDTLFIKLNTKRIKNSDIEYGLATSFEIVAPMLDGYTYTLFTLYSKPESDYPVAIDRTIEDNEEFEDLDPESFDFIAKSEDEFLNHLQEILSSPSTNSVIKNLYSKSYVSEKY</sequence>
<name>A0A8J8GFM9_9BACI</name>
<evidence type="ECO:0000313" key="2">
    <source>
        <dbReference type="Proteomes" id="UP000625804"/>
    </source>
</evidence>
<keyword evidence="2" id="KW-1185">Reference proteome</keyword>
<dbReference type="Proteomes" id="UP000625804">
    <property type="component" value="Unassembled WGS sequence"/>
</dbReference>